<organism evidence="1 2">
    <name type="scientific">Eleutherodactylus coqui</name>
    <name type="common">Puerto Rican coqui</name>
    <dbReference type="NCBI Taxonomy" id="57060"/>
    <lineage>
        <taxon>Eukaryota</taxon>
        <taxon>Metazoa</taxon>
        <taxon>Chordata</taxon>
        <taxon>Craniata</taxon>
        <taxon>Vertebrata</taxon>
        <taxon>Euteleostomi</taxon>
        <taxon>Amphibia</taxon>
        <taxon>Batrachia</taxon>
        <taxon>Anura</taxon>
        <taxon>Neobatrachia</taxon>
        <taxon>Hyloidea</taxon>
        <taxon>Eleutherodactylidae</taxon>
        <taxon>Eleutherodactylinae</taxon>
        <taxon>Eleutherodactylus</taxon>
        <taxon>Eleutherodactylus</taxon>
    </lineage>
</organism>
<keyword evidence="2" id="KW-1185">Reference proteome</keyword>
<dbReference type="InterPro" id="IPR031601">
    <property type="entry name" value="CCD48"/>
</dbReference>
<comment type="caution">
    <text evidence="1">The sequence shown here is derived from an EMBL/GenBank/DDBJ whole genome shotgun (WGS) entry which is preliminary data.</text>
</comment>
<evidence type="ECO:0000313" key="2">
    <source>
        <dbReference type="Proteomes" id="UP000770717"/>
    </source>
</evidence>
<reference evidence="1" key="1">
    <citation type="thesis" date="2020" institute="ProQuest LLC" country="789 East Eisenhower Parkway, Ann Arbor, MI, USA">
        <title>Comparative Genomics and Chromosome Evolution.</title>
        <authorList>
            <person name="Mudd A.B."/>
        </authorList>
    </citation>
    <scope>NUCLEOTIDE SEQUENCE</scope>
    <source>
        <strain evidence="1">HN-11 Male</strain>
        <tissue evidence="1">Kidney and liver</tissue>
    </source>
</reference>
<gene>
    <name evidence="1" type="ORF">GDO78_009542</name>
</gene>
<proteinExistence type="predicted"/>
<dbReference type="AlphaFoldDB" id="A0A8J6FA49"/>
<accession>A0A8J6FA49</accession>
<sequence>MSEHQNARVLVTRVELSVMLESSFRVTNPIEVSGSQIGPCAEPMRGSSHSPIHEFMNGCEIPHDKLGRVLLNTLERCREPQHGKEHIFDVLDTLYHELSVCELLHHQHNEEDSGQSRTSSLVISC</sequence>
<dbReference type="EMBL" id="WNTK01000005">
    <property type="protein sequence ID" value="KAG9483673.1"/>
    <property type="molecule type" value="Genomic_DNA"/>
</dbReference>
<dbReference type="Proteomes" id="UP000770717">
    <property type="component" value="Unassembled WGS sequence"/>
</dbReference>
<name>A0A8J6FA49_ELECQ</name>
<protein>
    <submittedName>
        <fullName evidence="1">Uncharacterized protein</fullName>
    </submittedName>
</protein>
<dbReference type="OrthoDB" id="10054715at2759"/>
<dbReference type="Pfam" id="PF15799">
    <property type="entry name" value="CCD48"/>
    <property type="match status" value="1"/>
</dbReference>
<evidence type="ECO:0000313" key="1">
    <source>
        <dbReference type="EMBL" id="KAG9483673.1"/>
    </source>
</evidence>